<dbReference type="SUPFAM" id="SSF51445">
    <property type="entry name" value="(Trans)glycosidases"/>
    <property type="match status" value="1"/>
</dbReference>
<protein>
    <submittedName>
        <fullName evidence="6">Glycoside hydrolase family 3</fullName>
    </submittedName>
</protein>
<dbReference type="OrthoDB" id="9781691at2"/>
<evidence type="ECO:0000256" key="3">
    <source>
        <dbReference type="ARBA" id="ARBA00023295"/>
    </source>
</evidence>
<feature type="domain" description="Glycoside hydrolase family 3 N-terminal" evidence="5">
    <location>
        <begin position="23"/>
        <end position="296"/>
    </location>
</feature>
<feature type="compositionally biased region" description="Basic and acidic residues" evidence="4">
    <location>
        <begin position="370"/>
        <end position="379"/>
    </location>
</feature>
<sequence length="379" mass="39728">MVSDLELAVLCGQLVVGGFRSTEPSKRFLDELSAGRRGGAILFRRNLPDLATASRTCHALLDAAPSGMPPFIGLDQEGGRVARMPAPVLKLPAARVLGQTGDIGLIRRAARAVAEELHAAGFNLNFAPVLDVDSNPRNPVIGDRSFSHDPAWVAAAGVAFIEGMQEGGVLACGKHFPGHGDTDTDSHLALPRLAHDRARLDDIELPPFRAAARAGVASMMTAHLVVDALDPGVPATLSRAVCTDLLRGEIGFEGVLFTDDLEMAAISALHRVEDAAVASIAAGCDVVLVCSDEDAQARVHAALVAHAERDSAFRARCTEAGTRSLAARRRYPPRPLPENALRAKLDSAEARALLDALTAGASQAGQGNDPTEHGREAGA</sequence>
<dbReference type="InterPro" id="IPR017853">
    <property type="entry name" value="GH"/>
</dbReference>
<dbReference type="InterPro" id="IPR050226">
    <property type="entry name" value="NagZ_Beta-hexosaminidase"/>
</dbReference>
<keyword evidence="7" id="KW-1185">Reference proteome</keyword>
<dbReference type="AlphaFoldDB" id="A0A0K1EKH0"/>
<feature type="compositionally biased region" description="Polar residues" evidence="4">
    <location>
        <begin position="360"/>
        <end position="369"/>
    </location>
</feature>
<keyword evidence="3" id="KW-0326">Glycosidase</keyword>
<dbReference type="InterPro" id="IPR036962">
    <property type="entry name" value="Glyco_hydro_3_N_sf"/>
</dbReference>
<evidence type="ECO:0000259" key="5">
    <source>
        <dbReference type="Pfam" id="PF00933"/>
    </source>
</evidence>
<dbReference type="PATRIC" id="fig|52.7.peg.5782"/>
<dbReference type="Gene3D" id="3.20.20.300">
    <property type="entry name" value="Glycoside hydrolase, family 3, N-terminal domain"/>
    <property type="match status" value="1"/>
</dbReference>
<dbReference type="KEGG" id="ccro:CMC5_052320"/>
<dbReference type="GO" id="GO:0009254">
    <property type="term" value="P:peptidoglycan turnover"/>
    <property type="evidence" value="ECO:0007669"/>
    <property type="project" value="TreeGrafter"/>
</dbReference>
<dbReference type="NCBIfam" id="NF003740">
    <property type="entry name" value="PRK05337.1"/>
    <property type="match status" value="1"/>
</dbReference>
<evidence type="ECO:0000313" key="7">
    <source>
        <dbReference type="Proteomes" id="UP000067626"/>
    </source>
</evidence>
<keyword evidence="2 6" id="KW-0378">Hydrolase</keyword>
<evidence type="ECO:0000256" key="2">
    <source>
        <dbReference type="ARBA" id="ARBA00022801"/>
    </source>
</evidence>
<dbReference type="STRING" id="52.CMC5_052320"/>
<dbReference type="GO" id="GO:0005975">
    <property type="term" value="P:carbohydrate metabolic process"/>
    <property type="evidence" value="ECO:0007669"/>
    <property type="project" value="InterPro"/>
</dbReference>
<dbReference type="InterPro" id="IPR001764">
    <property type="entry name" value="Glyco_hydro_3_N"/>
</dbReference>
<proteinExistence type="inferred from homology"/>
<dbReference type="Pfam" id="PF00933">
    <property type="entry name" value="Glyco_hydro_3"/>
    <property type="match status" value="1"/>
</dbReference>
<dbReference type="RefSeq" id="WP_082362792.1">
    <property type="nucleotide sequence ID" value="NZ_CP012159.1"/>
</dbReference>
<dbReference type="Proteomes" id="UP000067626">
    <property type="component" value="Chromosome"/>
</dbReference>
<gene>
    <name evidence="6" type="ORF">CMC5_052320</name>
</gene>
<organism evidence="6 7">
    <name type="scientific">Chondromyces crocatus</name>
    <dbReference type="NCBI Taxonomy" id="52"/>
    <lineage>
        <taxon>Bacteria</taxon>
        <taxon>Pseudomonadati</taxon>
        <taxon>Myxococcota</taxon>
        <taxon>Polyangia</taxon>
        <taxon>Polyangiales</taxon>
        <taxon>Polyangiaceae</taxon>
        <taxon>Chondromyces</taxon>
    </lineage>
</organism>
<dbReference type="PANTHER" id="PTHR30480">
    <property type="entry name" value="BETA-HEXOSAMINIDASE-RELATED"/>
    <property type="match status" value="1"/>
</dbReference>
<accession>A0A0K1EKH0</accession>
<evidence type="ECO:0000256" key="4">
    <source>
        <dbReference type="SAM" id="MobiDB-lite"/>
    </source>
</evidence>
<evidence type="ECO:0000256" key="1">
    <source>
        <dbReference type="ARBA" id="ARBA00005336"/>
    </source>
</evidence>
<reference evidence="6 7" key="1">
    <citation type="submission" date="2015-07" db="EMBL/GenBank/DDBJ databases">
        <title>Genome analysis of myxobacterium Chondromyces crocatus Cm c5 reveals a high potential for natural compound synthesis and the genetic basis for the loss of fruiting body formation.</title>
        <authorList>
            <person name="Zaburannyi N."/>
            <person name="Bunk B."/>
            <person name="Maier J."/>
            <person name="Overmann J."/>
            <person name="Mueller R."/>
        </authorList>
    </citation>
    <scope>NUCLEOTIDE SEQUENCE [LARGE SCALE GENOMIC DNA]</scope>
    <source>
        <strain evidence="6 7">Cm c5</strain>
    </source>
</reference>
<dbReference type="GO" id="GO:0004553">
    <property type="term" value="F:hydrolase activity, hydrolyzing O-glycosyl compounds"/>
    <property type="evidence" value="ECO:0007669"/>
    <property type="project" value="InterPro"/>
</dbReference>
<name>A0A0K1EKH0_CHOCO</name>
<dbReference type="EMBL" id="CP012159">
    <property type="protein sequence ID" value="AKT41073.1"/>
    <property type="molecule type" value="Genomic_DNA"/>
</dbReference>
<feature type="region of interest" description="Disordered" evidence="4">
    <location>
        <begin position="359"/>
        <end position="379"/>
    </location>
</feature>
<dbReference type="PANTHER" id="PTHR30480:SF16">
    <property type="entry name" value="GLYCOSIDE HYDROLASE FAMILY 3 DOMAIN PROTEIN"/>
    <property type="match status" value="1"/>
</dbReference>
<evidence type="ECO:0000313" key="6">
    <source>
        <dbReference type="EMBL" id="AKT41073.1"/>
    </source>
</evidence>
<comment type="similarity">
    <text evidence="1">Belongs to the glycosyl hydrolase 3 family.</text>
</comment>